<keyword evidence="1" id="KW-0472">Membrane</keyword>
<protein>
    <submittedName>
        <fullName evidence="3">Uncharacterized protein</fullName>
    </submittedName>
</protein>
<dbReference type="EMBL" id="QKKZ01000001">
    <property type="protein sequence ID" value="KAB7515761.1"/>
    <property type="molecule type" value="Genomic_DNA"/>
</dbReference>
<keyword evidence="1" id="KW-0812">Transmembrane</keyword>
<evidence type="ECO:0000313" key="4">
    <source>
        <dbReference type="EMBL" id="KAB7519848.1"/>
    </source>
</evidence>
<comment type="caution">
    <text evidence="3">The sequence shown here is derived from an EMBL/GenBank/DDBJ whole genome shotgun (WGS) entry which is preliminary data.</text>
</comment>
<evidence type="ECO:0000313" key="6">
    <source>
        <dbReference type="Proteomes" id="UP000326302"/>
    </source>
</evidence>
<evidence type="ECO:0000313" key="2">
    <source>
        <dbReference type="EMBL" id="KAB7515761.1"/>
    </source>
</evidence>
<dbReference type="OrthoDB" id="342245at2157"/>
<name>A0A5N5UE65_9EURY</name>
<evidence type="ECO:0000313" key="7">
    <source>
        <dbReference type="Proteomes" id="UP000326865"/>
    </source>
</evidence>
<accession>A0A5N5ULU3</accession>
<keyword evidence="7" id="KW-1185">Reference proteome</keyword>
<dbReference type="RefSeq" id="WP_152119907.1">
    <property type="nucleotide sequence ID" value="NZ_QJOW01000002.1"/>
</dbReference>
<dbReference type="Proteomes" id="UP000326207">
    <property type="component" value="Unassembled WGS sequence"/>
</dbReference>
<dbReference type="EMBL" id="QMDY01000001">
    <property type="protein sequence ID" value="KAB7519848.1"/>
    <property type="molecule type" value="Genomic_DNA"/>
</dbReference>
<evidence type="ECO:0000256" key="1">
    <source>
        <dbReference type="SAM" id="Phobius"/>
    </source>
</evidence>
<gene>
    <name evidence="2" type="ORF">DM867_01035</name>
    <name evidence="3" type="ORF">DMP03_06605</name>
    <name evidence="4" type="ORF">DP108_00925</name>
</gene>
<dbReference type="Proteomes" id="UP000326302">
    <property type="component" value="Unassembled WGS sequence"/>
</dbReference>
<proteinExistence type="predicted"/>
<dbReference type="AlphaFoldDB" id="A0A5N5UE65"/>
<evidence type="ECO:0000313" key="5">
    <source>
        <dbReference type="Proteomes" id="UP000326207"/>
    </source>
</evidence>
<accession>A0A5N5UDE3</accession>
<keyword evidence="1" id="KW-1133">Transmembrane helix</keyword>
<sequence>MNLSRYSSAVVAALVVLSVAVGAVAAVETTSDGVPQETEVGTEVTATYTFTELYTDYESWTLNGQTNLTSVTWTVTKYNQAGNQIDQQSYDGSEFDASIDIDSGSAETNSVTVEVQGTTPAVETYQFDPAETYTLAQFRLVRSGGTSQALSSSSVHHFTPDSQEAREAIETAQETIEGTDAGNEAQTTLENAIEAYNNEEFGSAVTFANNAEQQAQQDQSTENRNQLILYGVAGLVVIGLLVGGVLYWRSQQDSYDKLG</sequence>
<dbReference type="EMBL" id="QJOW01000002">
    <property type="protein sequence ID" value="KAB7517024.1"/>
    <property type="molecule type" value="Genomic_DNA"/>
</dbReference>
<reference evidence="5 6" key="1">
    <citation type="submission" date="2019-10" db="EMBL/GenBank/DDBJ databases">
        <title>Unraveling microbial dark matter from salterns through culturing: the case of the genus Halosegnis.</title>
        <authorList>
            <person name="Duran-Viseras A."/>
            <person name="Andrei A.-S."/>
            <person name="Vera-Gargallo B."/>
            <person name="Ghai R."/>
            <person name="Sanchez-Porro C."/>
            <person name="Ventosa A."/>
        </authorList>
    </citation>
    <scope>NUCLEOTIDE SEQUENCE [LARGE SCALE GENOMIC DNA]</scope>
    <source>
        <strain evidence="3 6">F17-44</strain>
        <strain evidence="2 7">F18-79</strain>
        <strain evidence="4 5">F19-13</strain>
    </source>
</reference>
<evidence type="ECO:0000313" key="3">
    <source>
        <dbReference type="EMBL" id="KAB7517024.1"/>
    </source>
</evidence>
<accession>A0A5N5UE65</accession>
<organism evidence="3 6">
    <name type="scientific">Halosegnis rubeus</name>
    <dbReference type="NCBI Taxonomy" id="2212850"/>
    <lineage>
        <taxon>Archaea</taxon>
        <taxon>Methanobacteriati</taxon>
        <taxon>Methanobacteriota</taxon>
        <taxon>Stenosarchaea group</taxon>
        <taxon>Halobacteria</taxon>
        <taxon>Halobacteriales</taxon>
        <taxon>Natronomonadaceae</taxon>
        <taxon>Halosegnis</taxon>
    </lineage>
</organism>
<feature type="transmembrane region" description="Helical" evidence="1">
    <location>
        <begin position="227"/>
        <end position="248"/>
    </location>
</feature>
<dbReference type="Proteomes" id="UP000326865">
    <property type="component" value="Unassembled WGS sequence"/>
</dbReference>